<evidence type="ECO:0000256" key="5">
    <source>
        <dbReference type="SAM" id="SignalP"/>
    </source>
</evidence>
<dbReference type="PANTHER" id="PTHR45672">
    <property type="entry name" value="PROTEIN DISULFIDE-ISOMERASE C17H9.14C-RELATED"/>
    <property type="match status" value="1"/>
</dbReference>
<dbReference type="InterPro" id="IPR013766">
    <property type="entry name" value="Thioredoxin_domain"/>
</dbReference>
<dbReference type="OrthoDB" id="72053at2759"/>
<keyword evidence="4" id="KW-0472">Membrane</keyword>
<keyword evidence="8" id="KW-1185">Reference proteome</keyword>
<dbReference type="SUPFAM" id="SSF52833">
    <property type="entry name" value="Thioredoxin-like"/>
    <property type="match status" value="1"/>
</dbReference>
<comment type="similarity">
    <text evidence="1">Belongs to the protein disulfide isomerase family.</text>
</comment>
<dbReference type="Pfam" id="PF00085">
    <property type="entry name" value="Thioredoxin"/>
    <property type="match status" value="1"/>
</dbReference>
<evidence type="ECO:0000259" key="6">
    <source>
        <dbReference type="PROSITE" id="PS51352"/>
    </source>
</evidence>
<dbReference type="AlphaFoldDB" id="A0A1A0HHQ1"/>
<reference evidence="7 8" key="1">
    <citation type="submission" date="2016-05" db="EMBL/GenBank/DDBJ databases">
        <title>Comparative genomics of biotechnologically important yeasts.</title>
        <authorList>
            <consortium name="DOE Joint Genome Institute"/>
            <person name="Riley R."/>
            <person name="Haridas S."/>
            <person name="Wolfe K.H."/>
            <person name="Lopes M.R."/>
            <person name="Hittinger C.T."/>
            <person name="Goker M."/>
            <person name="Salamov A."/>
            <person name="Wisecaver J."/>
            <person name="Long T.M."/>
            <person name="Aerts A.L."/>
            <person name="Barry K."/>
            <person name="Choi C."/>
            <person name="Clum A."/>
            <person name="Coughlan A.Y."/>
            <person name="Deshpande S."/>
            <person name="Douglass A.P."/>
            <person name="Hanson S.J."/>
            <person name="Klenk H.-P."/>
            <person name="LaButti K."/>
            <person name="Lapidus A."/>
            <person name="Lindquist E."/>
            <person name="Lipzen A."/>
            <person name="Meier-kolthoff J.P."/>
            <person name="Ohm R.A."/>
            <person name="Otillar R.P."/>
            <person name="Pangilinan J."/>
            <person name="Peng Y."/>
            <person name="Rokas A."/>
            <person name="Rosa C.A."/>
            <person name="Scheuner C."/>
            <person name="Sibirny A.A."/>
            <person name="Slot J.C."/>
            <person name="Stielow J.B."/>
            <person name="Sun H."/>
            <person name="Kurtzman C.P."/>
            <person name="Blackwell M."/>
            <person name="Grigoriev I.V."/>
            <person name="Jeffries T.W."/>
        </authorList>
    </citation>
    <scope>NUCLEOTIDE SEQUENCE [LARGE SCALE GENOMIC DNA]</scope>
    <source>
        <strain evidence="7 8">NRRL YB-4993</strain>
    </source>
</reference>
<dbReference type="RefSeq" id="XP_018714016.1">
    <property type="nucleotide sequence ID" value="XM_018858546.1"/>
</dbReference>
<dbReference type="PROSITE" id="PS51352">
    <property type="entry name" value="THIOREDOXIN_2"/>
    <property type="match status" value="1"/>
</dbReference>
<evidence type="ECO:0000256" key="3">
    <source>
        <dbReference type="SAM" id="MobiDB-lite"/>
    </source>
</evidence>
<accession>A0A1A0HHQ1</accession>
<name>A0A1A0HHQ1_9ASCO</name>
<dbReference type="GeneID" id="30031522"/>
<evidence type="ECO:0000313" key="7">
    <source>
        <dbReference type="EMBL" id="OBA23535.1"/>
    </source>
</evidence>
<gene>
    <name evidence="7" type="ORF">METBIDRAFT_76535</name>
</gene>
<feature type="signal peptide" evidence="5">
    <location>
        <begin position="1"/>
        <end position="21"/>
    </location>
</feature>
<protein>
    <recommendedName>
        <fullName evidence="6">Thioredoxin domain-containing protein</fullName>
    </recommendedName>
</protein>
<evidence type="ECO:0000256" key="1">
    <source>
        <dbReference type="ARBA" id="ARBA00006347"/>
    </source>
</evidence>
<dbReference type="STRING" id="869754.A0A1A0HHQ1"/>
<dbReference type="Gene3D" id="3.40.30.10">
    <property type="entry name" value="Glutaredoxin"/>
    <property type="match status" value="1"/>
</dbReference>
<feature type="transmembrane region" description="Helical" evidence="4">
    <location>
        <begin position="675"/>
        <end position="692"/>
    </location>
</feature>
<dbReference type="CDD" id="cd02961">
    <property type="entry name" value="PDI_a_family"/>
    <property type="match status" value="1"/>
</dbReference>
<dbReference type="EMBL" id="LXTC01000001">
    <property type="protein sequence ID" value="OBA23535.1"/>
    <property type="molecule type" value="Genomic_DNA"/>
</dbReference>
<dbReference type="InterPro" id="IPR051063">
    <property type="entry name" value="PDI"/>
</dbReference>
<evidence type="ECO:0000313" key="8">
    <source>
        <dbReference type="Proteomes" id="UP000092555"/>
    </source>
</evidence>
<feature type="region of interest" description="Disordered" evidence="3">
    <location>
        <begin position="24"/>
        <end position="46"/>
    </location>
</feature>
<sequence length="715" mass="81930">MKVFSVLAFALALKALGRVWARPEDQAAQNNEENSGDPAGQAETERQLPEELTLDNFDEVTAQALTLVEFYSPYCSHCKKLAPIWKKAYFLTEDDQQKSNIRMRQVNCIESGDLCARENIRFYPNLRLYAPENIEGLAPLLRFVDLYPDALARTPENFGKYLKSAVAEFDQSTLDMASLSEQMDMDLALKVVAGEAREPYFVALFLSSVDDWAGSRFPDSCLDCAKHRQAWHRVSNLVATSARTAHLNCHSHPLLCEKLGFPELGSRAKLLVPRYMMFVPKSAGMIRFDYKGPLSVKEMRAFVAKLATNYLYEDISTHGLEVVNVLKTELPQEPQDLYYPISNKMALVLAYDLETVTPEDKAILPYLLDTVTQLPFDISLAVCHSSNVQETLEKQAKGLTQYANSDKTFADIPFDRRLHLATSLSARPTLYIFKENSLIPAIYQNFALEDMRNAKKIEAFIRKNMYPLYGELTPRLYDNYFYKKGKRNGDNDKVVITFLNAGDATAIKHTLFNLSMVAHQYHVEKNRYYFEDLLQEREKKSQKVAKMKEEDSKTTEIIQQMRQLVPHLFDHDNVLFTYVDMVQYPDFARDYGLNIDGKEYKTGDTIVVSKHQKLYWDHDFTGAQLTSNRQVLREVLKYLVSPKLVPKETTLTSKLVGSPYHSRLRGADYVHQHGIFGYIFFALMMFLAFQVAKKLMRRPVNRRVGIIGNMFAKSD</sequence>
<dbReference type="GO" id="GO:0006457">
    <property type="term" value="P:protein folding"/>
    <property type="evidence" value="ECO:0007669"/>
    <property type="project" value="TreeGrafter"/>
</dbReference>
<keyword evidence="4" id="KW-0812">Transmembrane</keyword>
<evidence type="ECO:0000256" key="4">
    <source>
        <dbReference type="SAM" id="Phobius"/>
    </source>
</evidence>
<feature type="domain" description="Thioredoxin" evidence="6">
    <location>
        <begin position="33"/>
        <end position="167"/>
    </location>
</feature>
<proteinExistence type="inferred from homology"/>
<feature type="chain" id="PRO_5008291848" description="Thioredoxin domain-containing protein" evidence="5">
    <location>
        <begin position="22"/>
        <end position="715"/>
    </location>
</feature>
<dbReference type="Proteomes" id="UP000092555">
    <property type="component" value="Unassembled WGS sequence"/>
</dbReference>
<dbReference type="GO" id="GO:0005783">
    <property type="term" value="C:endoplasmic reticulum"/>
    <property type="evidence" value="ECO:0007669"/>
    <property type="project" value="TreeGrafter"/>
</dbReference>
<comment type="caution">
    <text evidence="7">The sequence shown here is derived from an EMBL/GenBank/DDBJ whole genome shotgun (WGS) entry which is preliminary data.</text>
</comment>
<dbReference type="GO" id="GO:0003756">
    <property type="term" value="F:protein disulfide isomerase activity"/>
    <property type="evidence" value="ECO:0007669"/>
    <property type="project" value="TreeGrafter"/>
</dbReference>
<evidence type="ECO:0000256" key="2">
    <source>
        <dbReference type="ARBA" id="ARBA00022729"/>
    </source>
</evidence>
<keyword evidence="4" id="KW-1133">Transmembrane helix</keyword>
<dbReference type="PANTHER" id="PTHR45672:SF3">
    <property type="entry name" value="THIOREDOXIN DOMAIN-CONTAINING PROTEIN 5"/>
    <property type="match status" value="1"/>
</dbReference>
<keyword evidence="2 5" id="KW-0732">Signal</keyword>
<dbReference type="InterPro" id="IPR036249">
    <property type="entry name" value="Thioredoxin-like_sf"/>
</dbReference>
<organism evidence="7 8">
    <name type="scientific">Metschnikowia bicuspidata var. bicuspidata NRRL YB-4993</name>
    <dbReference type="NCBI Taxonomy" id="869754"/>
    <lineage>
        <taxon>Eukaryota</taxon>
        <taxon>Fungi</taxon>
        <taxon>Dikarya</taxon>
        <taxon>Ascomycota</taxon>
        <taxon>Saccharomycotina</taxon>
        <taxon>Pichiomycetes</taxon>
        <taxon>Metschnikowiaceae</taxon>
        <taxon>Metschnikowia</taxon>
    </lineage>
</organism>